<name>A0A7R8URA5_HERIL</name>
<evidence type="ECO:0000259" key="14">
    <source>
        <dbReference type="Pfam" id="PF01431"/>
    </source>
</evidence>
<keyword evidence="13" id="KW-0812">Transmembrane</keyword>
<dbReference type="InterPro" id="IPR008753">
    <property type="entry name" value="Peptidase_M13_N"/>
</dbReference>
<dbReference type="SUPFAM" id="SSF55486">
    <property type="entry name" value="Metalloproteases ('zincins'), catalytic domain"/>
    <property type="match status" value="1"/>
</dbReference>
<evidence type="ECO:0000256" key="11">
    <source>
        <dbReference type="ARBA" id="ARBA00023180"/>
    </source>
</evidence>
<evidence type="ECO:0000256" key="6">
    <source>
        <dbReference type="ARBA" id="ARBA00022801"/>
    </source>
</evidence>
<evidence type="ECO:0000256" key="2">
    <source>
        <dbReference type="ARBA" id="ARBA00004401"/>
    </source>
</evidence>
<dbReference type="GO" id="GO:0005886">
    <property type="term" value="C:plasma membrane"/>
    <property type="evidence" value="ECO:0007669"/>
    <property type="project" value="UniProtKB-SubCell"/>
</dbReference>
<evidence type="ECO:0000256" key="13">
    <source>
        <dbReference type="SAM" id="Phobius"/>
    </source>
</evidence>
<reference evidence="16 17" key="1">
    <citation type="submission" date="2020-11" db="EMBL/GenBank/DDBJ databases">
        <authorList>
            <person name="Wallbank WR R."/>
            <person name="Pardo Diaz C."/>
            <person name="Kozak K."/>
            <person name="Martin S."/>
            <person name="Jiggins C."/>
            <person name="Moest M."/>
            <person name="Warren A I."/>
            <person name="Generalovic N T."/>
            <person name="Byers J.R.P. K."/>
            <person name="Montejo-Kovacevich G."/>
            <person name="Yen C E."/>
        </authorList>
    </citation>
    <scope>NUCLEOTIDE SEQUENCE [LARGE SCALE GENOMIC DNA]</scope>
</reference>
<dbReference type="InParanoid" id="A0A7R8URA5"/>
<dbReference type="FunCoup" id="A0A7R8URA5">
    <property type="interactions" value="4"/>
</dbReference>
<evidence type="ECO:0000259" key="15">
    <source>
        <dbReference type="Pfam" id="PF05649"/>
    </source>
</evidence>
<evidence type="ECO:0000256" key="12">
    <source>
        <dbReference type="SAM" id="MobiDB-lite"/>
    </source>
</evidence>
<dbReference type="OrthoDB" id="6475849at2759"/>
<feature type="transmembrane region" description="Helical" evidence="13">
    <location>
        <begin position="41"/>
        <end position="62"/>
    </location>
</feature>
<keyword evidence="13" id="KW-0472">Membrane</keyword>
<dbReference type="Pfam" id="PF01431">
    <property type="entry name" value="Peptidase_M13"/>
    <property type="match status" value="1"/>
</dbReference>
<keyword evidence="10" id="KW-1015">Disulfide bond</keyword>
<dbReference type="Proteomes" id="UP000594454">
    <property type="component" value="Chromosome 3"/>
</dbReference>
<gene>
    <name evidence="16" type="ORF">HERILL_LOCUS8016</name>
</gene>
<comment type="subcellular location">
    <subcellularLocation>
        <location evidence="2">Cell membrane</location>
        <topology evidence="2">Single-pass type II membrane protein</topology>
    </subcellularLocation>
</comment>
<comment type="cofactor">
    <cofactor evidence="1">
        <name>Zn(2+)</name>
        <dbReference type="ChEBI" id="CHEBI:29105"/>
    </cofactor>
</comment>
<keyword evidence="8" id="KW-0735">Signal-anchor</keyword>
<dbReference type="GO" id="GO:0004222">
    <property type="term" value="F:metalloendopeptidase activity"/>
    <property type="evidence" value="ECO:0007669"/>
    <property type="project" value="InterPro"/>
</dbReference>
<evidence type="ECO:0000256" key="10">
    <source>
        <dbReference type="ARBA" id="ARBA00023157"/>
    </source>
</evidence>
<feature type="region of interest" description="Disordered" evidence="12">
    <location>
        <begin position="152"/>
        <end position="204"/>
    </location>
</feature>
<keyword evidence="13" id="KW-1133">Transmembrane helix</keyword>
<keyword evidence="5" id="KW-0479">Metal-binding</keyword>
<dbReference type="PRINTS" id="PR00786">
    <property type="entry name" value="NEPRILYSIN"/>
</dbReference>
<evidence type="ECO:0000313" key="16">
    <source>
        <dbReference type="EMBL" id="CAD7085153.1"/>
    </source>
</evidence>
<dbReference type="FunFam" id="3.40.390.10:FF:000076">
    <property type="entry name" value="membrane metallo-endopeptidase-like 1"/>
    <property type="match status" value="1"/>
</dbReference>
<dbReference type="InterPro" id="IPR042089">
    <property type="entry name" value="Peptidase_M13_dom_2"/>
</dbReference>
<comment type="similarity">
    <text evidence="3">Belongs to the peptidase M13 family.</text>
</comment>
<dbReference type="Gene3D" id="1.10.1380.10">
    <property type="entry name" value="Neutral endopeptidase , domain2"/>
    <property type="match status" value="1"/>
</dbReference>
<feature type="compositionally biased region" description="Acidic residues" evidence="12">
    <location>
        <begin position="167"/>
        <end position="177"/>
    </location>
</feature>
<protein>
    <submittedName>
        <fullName evidence="16">Uncharacterized protein</fullName>
    </submittedName>
</protein>
<organism evidence="16 17">
    <name type="scientific">Hermetia illucens</name>
    <name type="common">Black soldier fly</name>
    <dbReference type="NCBI Taxonomy" id="343691"/>
    <lineage>
        <taxon>Eukaryota</taxon>
        <taxon>Metazoa</taxon>
        <taxon>Ecdysozoa</taxon>
        <taxon>Arthropoda</taxon>
        <taxon>Hexapoda</taxon>
        <taxon>Insecta</taxon>
        <taxon>Pterygota</taxon>
        <taxon>Neoptera</taxon>
        <taxon>Endopterygota</taxon>
        <taxon>Diptera</taxon>
        <taxon>Brachycera</taxon>
        <taxon>Stratiomyomorpha</taxon>
        <taxon>Stratiomyidae</taxon>
        <taxon>Hermetiinae</taxon>
        <taxon>Hermetia</taxon>
    </lineage>
</organism>
<keyword evidence="6" id="KW-0378">Hydrolase</keyword>
<dbReference type="GO" id="GO:0046872">
    <property type="term" value="F:metal ion binding"/>
    <property type="evidence" value="ECO:0007669"/>
    <property type="project" value="UniProtKB-KW"/>
</dbReference>
<keyword evidence="11" id="KW-0325">Glycoprotein</keyword>
<evidence type="ECO:0000256" key="9">
    <source>
        <dbReference type="ARBA" id="ARBA00023049"/>
    </source>
</evidence>
<sequence>MSRATHKKVGGSIGGCPCESGFSSANSKSGYFQCSSVDGKFVRGLILTAVLMLLIVLTFGLLTCFGRTCVTSFLYDGVSLFTNNGSFSREDDRGSRCLAVDTGLSEYLDVEEKGILKDVRTSFIPPESVYIPPNCGFGDLRRRLPLGLDDEFPSPNILERQTRSFDSDEGQDSEESDYTSNVETVNDLEFPSSEKDSSSGFHSFWKEEGTPNNIRIIQSNIMKKYMDMTMDPCNDFYQFACGNWAKLNPIPKDKAGYDTFEMLRESLDLVLRDLLVEEANAQVAASTEPVIENLPPGDQNPVSRLAQEIKNKLETIRLRRAIVKERHVLSEIVREYNASKYASRRRRRHVTLPKRQGDTVDAEQKAKDLYASCIDSEVLSQRGLQPLLDLLKQLGGWPVLDPEWNGNNFNWLDLVAQLRLYNNDVFIVEWVGPDIKNSDENIIQFDQTSLGLPTRDYFLHDSNAQYLEAYRIFMEAIMNLLGSTKELARRTAEEVVRFETELAKITSSSEDRANVSVLYKRMTLNELHHAVPQIDWKRYLSIVQERQVHDTEMVVIYAVEYMQSLVTLVSKSKTKTLANYLLWRFVRHRVNNLDDRFQEAKQRFFHVLFGREQCPPRWKNCVGQVNSNMGMALGAMFVRKYFDENSKQDTLRMTHELQEAFREILNTTDWLDNATKHLAELKVNSMSLKIGYPDFILSKEDLNKKYEGLHIDRKKYFENTLNVLRHVSRTEQNKLRETVNKTFWQTAPAIVNAYYSRNKNQIMFPAGILQPPFYHRFFPRCLNYGGIGVVIGHELTHGFDDKGRLFDRNGNIHKWWSDYAINGFHERARCLVTQYSNYTVSEVGIPVDGESTQGENIADNGGIRQAFRAYENWLERNATQDMLERETLPGLNMTSKQLFFLNFAQVWCGAMRPEATRSKLKTAVHSPGKFRVIGTLSNSEDFAREFQCPPGAPMNPVKKCSVW</sequence>
<dbReference type="Gene3D" id="3.40.390.10">
    <property type="entry name" value="Collagenase (Catalytic Domain)"/>
    <property type="match status" value="2"/>
</dbReference>
<evidence type="ECO:0000256" key="1">
    <source>
        <dbReference type="ARBA" id="ARBA00001947"/>
    </source>
</evidence>
<dbReference type="AlphaFoldDB" id="A0A7R8URA5"/>
<keyword evidence="7" id="KW-0862">Zinc</keyword>
<accession>A0A7R8URA5</accession>
<keyword evidence="17" id="KW-1185">Reference proteome</keyword>
<dbReference type="PANTHER" id="PTHR11733">
    <property type="entry name" value="ZINC METALLOPROTEASE FAMILY M13 NEPRILYSIN-RELATED"/>
    <property type="match status" value="1"/>
</dbReference>
<dbReference type="PANTHER" id="PTHR11733:SF238">
    <property type="entry name" value="FI07649P-RELATED"/>
    <property type="match status" value="1"/>
</dbReference>
<evidence type="ECO:0000256" key="4">
    <source>
        <dbReference type="ARBA" id="ARBA00022670"/>
    </source>
</evidence>
<evidence type="ECO:0000256" key="7">
    <source>
        <dbReference type="ARBA" id="ARBA00022833"/>
    </source>
</evidence>
<feature type="domain" description="Peptidase M13 N-terminal" evidence="15">
    <location>
        <begin position="232"/>
        <end position="693"/>
    </location>
</feature>
<dbReference type="EMBL" id="LR899011">
    <property type="protein sequence ID" value="CAD7085153.1"/>
    <property type="molecule type" value="Genomic_DNA"/>
</dbReference>
<dbReference type="InterPro" id="IPR018497">
    <property type="entry name" value="Peptidase_M13_C"/>
</dbReference>
<evidence type="ECO:0000256" key="3">
    <source>
        <dbReference type="ARBA" id="ARBA00007357"/>
    </source>
</evidence>
<evidence type="ECO:0000256" key="5">
    <source>
        <dbReference type="ARBA" id="ARBA00022723"/>
    </source>
</evidence>
<keyword evidence="4" id="KW-0645">Protease</keyword>
<dbReference type="PROSITE" id="PS51885">
    <property type="entry name" value="NEPRILYSIN"/>
    <property type="match status" value="1"/>
</dbReference>
<dbReference type="OMA" id="DSHFNWQ"/>
<evidence type="ECO:0000313" key="17">
    <source>
        <dbReference type="Proteomes" id="UP000594454"/>
    </source>
</evidence>
<dbReference type="CDD" id="cd08662">
    <property type="entry name" value="M13"/>
    <property type="match status" value="1"/>
</dbReference>
<evidence type="ECO:0000256" key="8">
    <source>
        <dbReference type="ARBA" id="ARBA00022968"/>
    </source>
</evidence>
<dbReference type="Pfam" id="PF05649">
    <property type="entry name" value="Peptidase_M13_N"/>
    <property type="match status" value="1"/>
</dbReference>
<proteinExistence type="inferred from homology"/>
<dbReference type="InterPro" id="IPR000718">
    <property type="entry name" value="Peptidase_M13"/>
</dbReference>
<feature type="domain" description="Peptidase M13 C-terminal" evidence="14">
    <location>
        <begin position="752"/>
        <end position="962"/>
    </location>
</feature>
<dbReference type="GO" id="GO:0016485">
    <property type="term" value="P:protein processing"/>
    <property type="evidence" value="ECO:0007669"/>
    <property type="project" value="TreeGrafter"/>
</dbReference>
<keyword evidence="9" id="KW-0482">Metalloprotease</keyword>
<dbReference type="InterPro" id="IPR024079">
    <property type="entry name" value="MetalloPept_cat_dom_sf"/>
</dbReference>